<evidence type="ECO:0000256" key="1">
    <source>
        <dbReference type="SAM" id="MobiDB-lite"/>
    </source>
</evidence>
<feature type="region of interest" description="Disordered" evidence="1">
    <location>
        <begin position="53"/>
        <end position="88"/>
    </location>
</feature>
<evidence type="ECO:0000313" key="2">
    <source>
        <dbReference type="EMBL" id="MED6109625.1"/>
    </source>
</evidence>
<dbReference type="Proteomes" id="UP001341840">
    <property type="component" value="Unassembled WGS sequence"/>
</dbReference>
<protein>
    <submittedName>
        <fullName evidence="2">Uncharacterized protein</fullName>
    </submittedName>
</protein>
<keyword evidence="3" id="KW-1185">Reference proteome</keyword>
<name>A0ABU6QDF5_9FABA</name>
<sequence length="104" mass="11800">MVSLQHGPPPKAPTIYPLSQGSTYCHLFGCQYPRYLDTVLLGYWSVRDWAPGARDQSEGLLGSRVPSPEEWMGTPGGPPEKRLRRPTSEEYLRLRRENVNLAYP</sequence>
<dbReference type="EMBL" id="JASCZI010000169">
    <property type="protein sequence ID" value="MED6109625.1"/>
    <property type="molecule type" value="Genomic_DNA"/>
</dbReference>
<accession>A0ABU6QDF5</accession>
<evidence type="ECO:0000313" key="3">
    <source>
        <dbReference type="Proteomes" id="UP001341840"/>
    </source>
</evidence>
<reference evidence="2 3" key="1">
    <citation type="journal article" date="2023" name="Plants (Basel)">
        <title>Bridging the Gap: Combining Genomics and Transcriptomics Approaches to Understand Stylosanthes scabra, an Orphan Legume from the Brazilian Caatinga.</title>
        <authorList>
            <person name="Ferreira-Neto J.R.C."/>
            <person name="da Silva M.D."/>
            <person name="Binneck E."/>
            <person name="de Melo N.F."/>
            <person name="da Silva R.H."/>
            <person name="de Melo A.L.T.M."/>
            <person name="Pandolfi V."/>
            <person name="Bustamante F.O."/>
            <person name="Brasileiro-Vidal A.C."/>
            <person name="Benko-Iseppon A.M."/>
        </authorList>
    </citation>
    <scope>NUCLEOTIDE SEQUENCE [LARGE SCALE GENOMIC DNA]</scope>
    <source>
        <tissue evidence="2">Leaves</tissue>
    </source>
</reference>
<comment type="caution">
    <text evidence="2">The sequence shown here is derived from an EMBL/GenBank/DDBJ whole genome shotgun (WGS) entry which is preliminary data.</text>
</comment>
<proteinExistence type="predicted"/>
<gene>
    <name evidence="2" type="ORF">PIB30_035408</name>
</gene>
<organism evidence="2 3">
    <name type="scientific">Stylosanthes scabra</name>
    <dbReference type="NCBI Taxonomy" id="79078"/>
    <lineage>
        <taxon>Eukaryota</taxon>
        <taxon>Viridiplantae</taxon>
        <taxon>Streptophyta</taxon>
        <taxon>Embryophyta</taxon>
        <taxon>Tracheophyta</taxon>
        <taxon>Spermatophyta</taxon>
        <taxon>Magnoliopsida</taxon>
        <taxon>eudicotyledons</taxon>
        <taxon>Gunneridae</taxon>
        <taxon>Pentapetalae</taxon>
        <taxon>rosids</taxon>
        <taxon>fabids</taxon>
        <taxon>Fabales</taxon>
        <taxon>Fabaceae</taxon>
        <taxon>Papilionoideae</taxon>
        <taxon>50 kb inversion clade</taxon>
        <taxon>dalbergioids sensu lato</taxon>
        <taxon>Dalbergieae</taxon>
        <taxon>Pterocarpus clade</taxon>
        <taxon>Stylosanthes</taxon>
    </lineage>
</organism>